<evidence type="ECO:0000313" key="3">
    <source>
        <dbReference type="Proteomes" id="UP000663874"/>
    </source>
</evidence>
<dbReference type="Pfam" id="PF03496">
    <property type="entry name" value="ADPrib_exo_Tox"/>
    <property type="match status" value="1"/>
</dbReference>
<dbReference type="Gene3D" id="3.90.176.10">
    <property type="entry name" value="Toxin ADP-ribosyltransferase, Chain A, domain 1"/>
    <property type="match status" value="1"/>
</dbReference>
<dbReference type="PROSITE" id="PS51996">
    <property type="entry name" value="TR_MART"/>
    <property type="match status" value="1"/>
</dbReference>
<dbReference type="InterPro" id="IPR003540">
    <property type="entry name" value="ADP-ribosyltransferase"/>
</dbReference>
<comment type="caution">
    <text evidence="2">The sequence shown here is derived from an EMBL/GenBank/DDBJ whole genome shotgun (WGS) entry which is preliminary data.</text>
</comment>
<dbReference type="AlphaFoldDB" id="A0A820II84"/>
<proteinExistence type="predicted"/>
<dbReference type="Proteomes" id="UP000663874">
    <property type="component" value="Unassembled WGS sequence"/>
</dbReference>
<sequence>MSTSRNKDIASTYASPSDWQADNSRSLLLEIYVDLSSPAIIAADIAGMSNFDEENEVLFDIGSTFRVDMLTFDISN</sequence>
<dbReference type="GO" id="GO:0005576">
    <property type="term" value="C:extracellular region"/>
    <property type="evidence" value="ECO:0007669"/>
    <property type="project" value="InterPro"/>
</dbReference>
<accession>A0A820II84</accession>
<gene>
    <name evidence="2" type="ORF">FNK824_LOCUS40927</name>
</gene>
<dbReference type="SUPFAM" id="SSF56399">
    <property type="entry name" value="ADP-ribosylation"/>
    <property type="match status" value="1"/>
</dbReference>
<feature type="domain" description="ADP ribosyltransferase" evidence="1">
    <location>
        <begin position="2"/>
        <end position="71"/>
    </location>
</feature>
<name>A0A820II84_9BILA</name>
<dbReference type="EMBL" id="CAJOBE010035874">
    <property type="protein sequence ID" value="CAF4309165.1"/>
    <property type="molecule type" value="Genomic_DNA"/>
</dbReference>
<organism evidence="2 3">
    <name type="scientific">Rotaria sordida</name>
    <dbReference type="NCBI Taxonomy" id="392033"/>
    <lineage>
        <taxon>Eukaryota</taxon>
        <taxon>Metazoa</taxon>
        <taxon>Spiralia</taxon>
        <taxon>Gnathifera</taxon>
        <taxon>Rotifera</taxon>
        <taxon>Eurotatoria</taxon>
        <taxon>Bdelloidea</taxon>
        <taxon>Philodinida</taxon>
        <taxon>Philodinidae</taxon>
        <taxon>Rotaria</taxon>
    </lineage>
</organism>
<feature type="non-terminal residue" evidence="2">
    <location>
        <position position="76"/>
    </location>
</feature>
<reference evidence="2" key="1">
    <citation type="submission" date="2021-02" db="EMBL/GenBank/DDBJ databases">
        <authorList>
            <person name="Nowell W R."/>
        </authorList>
    </citation>
    <scope>NUCLEOTIDE SEQUENCE</scope>
</reference>
<protein>
    <recommendedName>
        <fullName evidence="1">ADP ribosyltransferase domain-containing protein</fullName>
    </recommendedName>
</protein>
<evidence type="ECO:0000313" key="2">
    <source>
        <dbReference type="EMBL" id="CAF4309165.1"/>
    </source>
</evidence>
<evidence type="ECO:0000259" key="1">
    <source>
        <dbReference type="Pfam" id="PF03496"/>
    </source>
</evidence>